<protein>
    <submittedName>
        <fullName evidence="2">Glycosyltransferase</fullName>
    </submittedName>
</protein>
<dbReference type="PANTHER" id="PTHR22916">
    <property type="entry name" value="GLYCOSYLTRANSFERASE"/>
    <property type="match status" value="1"/>
</dbReference>
<feature type="domain" description="Glycosyltransferase 2-like" evidence="1">
    <location>
        <begin position="82"/>
        <end position="244"/>
    </location>
</feature>
<name>A0A9X5BEI8_9FIRM</name>
<dbReference type="SUPFAM" id="SSF53448">
    <property type="entry name" value="Nucleotide-diphospho-sugar transferases"/>
    <property type="match status" value="1"/>
</dbReference>
<sequence length="475" mass="54397">MQGDFSGKNKSVKGYGMGKIIKGSNLKKAIHYVKKNGIRQTYYAMKERLQMEMADDYTYEPISDLALKRQIQEGEKFSIKFSLLVPAFETKEEHLRAMLDSVLAQTYGNFELILADASESNQVERVVETYEDKRILYRRLKQNAGISANTNQALMYATGDYAGLLDHDDVLTPDALYEMAKCIVAYEAKDITLQMLYSDEDKCDEKQITYLEVNKKPDLNLDLLLTNNYICHFMVIKRQLLQELGFRSVCDGAQDYDLALRVIAVLLGKGRRPTKKVDLPVAHIPKVLYHWRTHSQSTAENPASKQYAYDAGKRALEDFLRSRGLKGVVSHLRHLGFYRVDYQPDLISNRPDVAVVGGRLLDKKNRIIGGIYTADGKALYQGIHKEFSGYMHRAVLQQEAEMVDIRCMKASREAEIILEEMMGLPYLQHPGTGRFDWRGCLNESIDFADLSRRFCEKVREQGYRIVWDPAMTESM</sequence>
<dbReference type="Proteomes" id="UP001154420">
    <property type="component" value="Unassembled WGS sequence"/>
</dbReference>
<dbReference type="InterPro" id="IPR001173">
    <property type="entry name" value="Glyco_trans_2-like"/>
</dbReference>
<evidence type="ECO:0000259" key="1">
    <source>
        <dbReference type="Pfam" id="PF00535"/>
    </source>
</evidence>
<gene>
    <name evidence="2" type="ORF">D5281_06640</name>
</gene>
<reference evidence="2" key="1">
    <citation type="submission" date="2018-09" db="EMBL/GenBank/DDBJ databases">
        <title>Murine metabolic-syndrome-specific gut microbial biobank.</title>
        <authorList>
            <person name="Liu C."/>
        </authorList>
    </citation>
    <scope>NUCLEOTIDE SEQUENCE</scope>
    <source>
        <strain evidence="2">D42-62</strain>
    </source>
</reference>
<keyword evidence="3" id="KW-1185">Reference proteome</keyword>
<comment type="caution">
    <text evidence="2">The sequence shown here is derived from an EMBL/GenBank/DDBJ whole genome shotgun (WGS) entry which is preliminary data.</text>
</comment>
<accession>A0A9X5BEI8</accession>
<dbReference type="PANTHER" id="PTHR22916:SF3">
    <property type="entry name" value="UDP-GLCNAC:BETAGAL BETA-1,3-N-ACETYLGLUCOSAMINYLTRANSFERASE-LIKE PROTEIN 1"/>
    <property type="match status" value="1"/>
</dbReference>
<dbReference type="Pfam" id="PF00535">
    <property type="entry name" value="Glycos_transf_2"/>
    <property type="match status" value="1"/>
</dbReference>
<evidence type="ECO:0000313" key="3">
    <source>
        <dbReference type="Proteomes" id="UP001154420"/>
    </source>
</evidence>
<proteinExistence type="predicted"/>
<dbReference type="Gene3D" id="3.90.550.10">
    <property type="entry name" value="Spore Coat Polysaccharide Biosynthesis Protein SpsA, Chain A"/>
    <property type="match status" value="1"/>
</dbReference>
<organism evidence="2 3">
    <name type="scientific">Parablautia muri</name>
    <dbReference type="NCBI Taxonomy" id="2320879"/>
    <lineage>
        <taxon>Bacteria</taxon>
        <taxon>Bacillati</taxon>
        <taxon>Bacillota</taxon>
        <taxon>Clostridia</taxon>
        <taxon>Lachnospirales</taxon>
        <taxon>Lachnospiraceae</taxon>
        <taxon>Parablautia</taxon>
    </lineage>
</organism>
<dbReference type="AlphaFoldDB" id="A0A9X5BEI8"/>
<evidence type="ECO:0000313" key="2">
    <source>
        <dbReference type="EMBL" id="NBJ92279.1"/>
    </source>
</evidence>
<dbReference type="InterPro" id="IPR029044">
    <property type="entry name" value="Nucleotide-diphossugar_trans"/>
</dbReference>
<dbReference type="GO" id="GO:0016758">
    <property type="term" value="F:hexosyltransferase activity"/>
    <property type="evidence" value="ECO:0007669"/>
    <property type="project" value="UniProtKB-ARBA"/>
</dbReference>
<dbReference type="EMBL" id="QZDT01000007">
    <property type="protein sequence ID" value="NBJ92279.1"/>
    <property type="molecule type" value="Genomic_DNA"/>
</dbReference>